<dbReference type="InterPro" id="IPR050611">
    <property type="entry name" value="ABCF"/>
</dbReference>
<dbReference type="EC" id="3.6.1.3" evidence="4"/>
<accession>A0A1S8A9B7</accession>
<evidence type="ECO:0000259" key="3">
    <source>
        <dbReference type="Pfam" id="PF00005"/>
    </source>
</evidence>
<keyword evidence="5" id="KW-1185">Reference proteome</keyword>
<dbReference type="PANTHER" id="PTHR19211">
    <property type="entry name" value="ATP-BINDING TRANSPORT PROTEIN-RELATED"/>
    <property type="match status" value="1"/>
</dbReference>
<keyword evidence="4" id="KW-0378">Hydrolase</keyword>
<proteinExistence type="predicted"/>
<dbReference type="SUPFAM" id="SSF52540">
    <property type="entry name" value="P-loop containing nucleoside triphosphate hydrolases"/>
    <property type="match status" value="1"/>
</dbReference>
<protein>
    <submittedName>
        <fullName evidence="4">Putative ABC transporter</fullName>
        <ecNumber evidence="4">3.6.1.3</ecNumber>
    </submittedName>
</protein>
<evidence type="ECO:0000256" key="1">
    <source>
        <dbReference type="ARBA" id="ARBA00022737"/>
    </source>
</evidence>
<dbReference type="PANTHER" id="PTHR19211:SF14">
    <property type="entry name" value="ATP-BINDING CASSETTE SUB-FAMILY F MEMBER 1"/>
    <property type="match status" value="1"/>
</dbReference>
<gene>
    <name evidence="4" type="ORF">SAMD00023353_4500290</name>
</gene>
<evidence type="ECO:0000313" key="4">
    <source>
        <dbReference type="EMBL" id="GAW26714.1"/>
    </source>
</evidence>
<dbReference type="AlphaFoldDB" id="A0A1S8A9B7"/>
<dbReference type="EMBL" id="DF977490">
    <property type="protein sequence ID" value="GAW26714.1"/>
    <property type="molecule type" value="Genomic_DNA"/>
</dbReference>
<dbReference type="InterPro" id="IPR027417">
    <property type="entry name" value="P-loop_NTPase"/>
</dbReference>
<sequence length="119" mass="12751">MTSMEAESVATILCTSKQTRFNIGTPDYRELDIEGLSITVRSETSVKAKGSASAGSKKVAKGKARSEGTEILDNATLRLKAGRRYALIGRNGSGKSTLLKAIAQKLIPGRDARRHITTD</sequence>
<dbReference type="Pfam" id="PF00005">
    <property type="entry name" value="ABC_tran"/>
    <property type="match status" value="1"/>
</dbReference>
<organism evidence="4">
    <name type="scientific">Rosellinia necatrix</name>
    <name type="common">White root-rot fungus</name>
    <dbReference type="NCBI Taxonomy" id="77044"/>
    <lineage>
        <taxon>Eukaryota</taxon>
        <taxon>Fungi</taxon>
        <taxon>Dikarya</taxon>
        <taxon>Ascomycota</taxon>
        <taxon>Pezizomycotina</taxon>
        <taxon>Sordariomycetes</taxon>
        <taxon>Xylariomycetidae</taxon>
        <taxon>Xylariales</taxon>
        <taxon>Xylariaceae</taxon>
        <taxon>Rosellinia</taxon>
    </lineage>
</organism>
<feature type="region of interest" description="Disordered" evidence="2">
    <location>
        <begin position="47"/>
        <end position="66"/>
    </location>
</feature>
<feature type="domain" description="ABC transporter" evidence="3">
    <location>
        <begin position="72"/>
        <end position="108"/>
    </location>
</feature>
<name>A0A1S8A9B7_ROSNE</name>
<evidence type="ECO:0000256" key="2">
    <source>
        <dbReference type="SAM" id="MobiDB-lite"/>
    </source>
</evidence>
<reference evidence="4" key="1">
    <citation type="submission" date="2016-03" db="EMBL/GenBank/DDBJ databases">
        <title>Draft genome sequence of Rosellinia necatrix.</title>
        <authorList>
            <person name="Kanematsu S."/>
        </authorList>
    </citation>
    <scope>NUCLEOTIDE SEQUENCE [LARGE SCALE GENOMIC DNA]</scope>
    <source>
        <strain evidence="4">W97</strain>
    </source>
</reference>
<dbReference type="GO" id="GO:0005524">
    <property type="term" value="F:ATP binding"/>
    <property type="evidence" value="ECO:0007669"/>
    <property type="project" value="InterPro"/>
</dbReference>
<dbReference type="OrthoDB" id="2110130at2759"/>
<dbReference type="Proteomes" id="UP000054516">
    <property type="component" value="Unassembled WGS sequence"/>
</dbReference>
<dbReference type="Gene3D" id="3.40.50.300">
    <property type="entry name" value="P-loop containing nucleotide triphosphate hydrolases"/>
    <property type="match status" value="1"/>
</dbReference>
<keyword evidence="1" id="KW-0677">Repeat</keyword>
<dbReference type="GO" id="GO:0016887">
    <property type="term" value="F:ATP hydrolysis activity"/>
    <property type="evidence" value="ECO:0007669"/>
    <property type="project" value="InterPro"/>
</dbReference>
<evidence type="ECO:0000313" key="5">
    <source>
        <dbReference type="Proteomes" id="UP000054516"/>
    </source>
</evidence>
<dbReference type="InterPro" id="IPR003439">
    <property type="entry name" value="ABC_transporter-like_ATP-bd"/>
</dbReference>
<feature type="compositionally biased region" description="Low complexity" evidence="2">
    <location>
        <begin position="47"/>
        <end position="57"/>
    </location>
</feature>